<proteinExistence type="predicted"/>
<accession>A0A412YGL9</accession>
<dbReference type="Proteomes" id="UP000286270">
    <property type="component" value="Unassembled WGS sequence"/>
</dbReference>
<evidence type="ECO:0000313" key="1">
    <source>
        <dbReference type="EMBL" id="RGV56561.1"/>
    </source>
</evidence>
<name>A0A412YGL9_BACFG</name>
<sequence length="119" mass="13291">MNIMNEEIKIVATDTTEVKSFEGTSLQSPTVKYNIRYTVINGVKQSIFVGITDNATETVANADGSGTHEEIMETNLGEIRYDPSPMPQVTTLNLRYTDSFATYMSDFVRIIDQILNSVE</sequence>
<organism evidence="1 2">
    <name type="scientific">Bacteroides fragilis</name>
    <dbReference type="NCBI Taxonomy" id="817"/>
    <lineage>
        <taxon>Bacteria</taxon>
        <taxon>Pseudomonadati</taxon>
        <taxon>Bacteroidota</taxon>
        <taxon>Bacteroidia</taxon>
        <taxon>Bacteroidales</taxon>
        <taxon>Bacteroidaceae</taxon>
        <taxon>Bacteroides</taxon>
    </lineage>
</organism>
<dbReference type="EMBL" id="QRZH01000004">
    <property type="protein sequence ID" value="RGV56561.1"/>
    <property type="molecule type" value="Genomic_DNA"/>
</dbReference>
<dbReference type="AlphaFoldDB" id="A0A412YGL9"/>
<comment type="caution">
    <text evidence="1">The sequence shown here is derived from an EMBL/GenBank/DDBJ whole genome shotgun (WGS) entry which is preliminary data.</text>
</comment>
<evidence type="ECO:0000313" key="2">
    <source>
        <dbReference type="Proteomes" id="UP000286270"/>
    </source>
</evidence>
<reference evidence="1 2" key="1">
    <citation type="submission" date="2018-08" db="EMBL/GenBank/DDBJ databases">
        <title>A genome reference for cultivated species of the human gut microbiota.</title>
        <authorList>
            <person name="Zou Y."/>
            <person name="Xue W."/>
            <person name="Luo G."/>
        </authorList>
    </citation>
    <scope>NUCLEOTIDE SEQUENCE [LARGE SCALE GENOMIC DNA]</scope>
    <source>
        <strain evidence="1 2">AF14-26</strain>
    </source>
</reference>
<gene>
    <name evidence="1" type="ORF">DWW08_06155</name>
</gene>
<protein>
    <submittedName>
        <fullName evidence="1">Uncharacterized protein</fullName>
    </submittedName>
</protein>